<reference evidence="8" key="1">
    <citation type="submission" date="2020-04" db="EMBL/GenBank/DDBJ databases">
        <authorList>
            <person name="Zhang T."/>
        </authorList>
    </citation>
    <scope>NUCLEOTIDE SEQUENCE</scope>
    <source>
        <strain evidence="8">HKST-UBA01</strain>
    </source>
</reference>
<feature type="domain" description="TACO1/YebC-like second and third" evidence="6">
    <location>
        <begin position="83"/>
        <end position="135"/>
    </location>
</feature>
<dbReference type="Gene3D" id="1.10.10.200">
    <property type="match status" value="1"/>
</dbReference>
<keyword evidence="2" id="KW-0963">Cytoplasm</keyword>
<keyword evidence="3" id="KW-0805">Transcription regulation</keyword>
<reference evidence="8" key="2">
    <citation type="journal article" date="2021" name="Microbiome">
        <title>Successional dynamics and alternative stable states in a saline activated sludge microbial community over 9 years.</title>
        <authorList>
            <person name="Wang Y."/>
            <person name="Ye J."/>
            <person name="Ju F."/>
            <person name="Liu L."/>
            <person name="Boyd J.A."/>
            <person name="Deng Y."/>
            <person name="Parks D.H."/>
            <person name="Jiang X."/>
            <person name="Yin X."/>
            <person name="Woodcroft B.J."/>
            <person name="Tyson G.W."/>
            <person name="Hugenholtz P."/>
            <person name="Polz M.F."/>
            <person name="Zhang T."/>
        </authorList>
    </citation>
    <scope>NUCLEOTIDE SEQUENCE</scope>
    <source>
        <strain evidence="8">HKST-UBA01</strain>
    </source>
</reference>
<accession>A0A955LH32</accession>
<sequence length="188" mass="20731">MAGHSHWAQIKRKKEATDVKKGKIFTKYSKLITHAAREGGGDPNFNPTLADAIRRAKSENVPKETIEKAIGKGTGELEGVHFETRVYEGYGPAGEAYLIEVLTDSINRTVAELRFILSKNEGSLATSGSAAYIFGDNPEEPSFMIPIEDAKTAEKVLKLYDELEEHDDIQQIYSNSEVSESLLAQINS</sequence>
<evidence type="ECO:0000256" key="4">
    <source>
        <dbReference type="ARBA" id="ARBA00023125"/>
    </source>
</evidence>
<evidence type="ECO:0000313" key="8">
    <source>
        <dbReference type="EMBL" id="MCA9390439.1"/>
    </source>
</evidence>
<dbReference type="FunFam" id="1.10.10.200:FF:000002">
    <property type="entry name" value="Probable transcriptional regulatory protein CLM62_37755"/>
    <property type="match status" value="1"/>
</dbReference>
<keyword evidence="5" id="KW-0804">Transcription</keyword>
<evidence type="ECO:0000313" key="9">
    <source>
        <dbReference type="Proteomes" id="UP000701698"/>
    </source>
</evidence>
<dbReference type="Proteomes" id="UP000701698">
    <property type="component" value="Unassembled WGS sequence"/>
</dbReference>
<evidence type="ECO:0000256" key="2">
    <source>
        <dbReference type="ARBA" id="ARBA00022490"/>
    </source>
</evidence>
<dbReference type="Pfam" id="PF01709">
    <property type="entry name" value="Transcrip_reg"/>
    <property type="match status" value="1"/>
</dbReference>
<dbReference type="GO" id="GO:0003677">
    <property type="term" value="F:DNA binding"/>
    <property type="evidence" value="ECO:0007669"/>
    <property type="project" value="UniProtKB-KW"/>
</dbReference>
<dbReference type="SUPFAM" id="SSF75625">
    <property type="entry name" value="YebC-like"/>
    <property type="match status" value="1"/>
</dbReference>
<dbReference type="InterPro" id="IPR049083">
    <property type="entry name" value="TACO1_YebC_N"/>
</dbReference>
<keyword evidence="4 8" id="KW-0238">DNA-binding</keyword>
<dbReference type="InterPro" id="IPR026564">
    <property type="entry name" value="Transcrip_reg_TACO1-like_dom3"/>
</dbReference>
<comment type="caution">
    <text evidence="8">The sequence shown here is derived from an EMBL/GenBank/DDBJ whole genome shotgun (WGS) entry which is preliminary data.</text>
</comment>
<feature type="domain" description="TACO1/YebC-like N-terminal" evidence="7">
    <location>
        <begin position="5"/>
        <end position="76"/>
    </location>
</feature>
<dbReference type="InterPro" id="IPR002876">
    <property type="entry name" value="Transcrip_reg_TACO1-like"/>
</dbReference>
<evidence type="ECO:0000256" key="1">
    <source>
        <dbReference type="ARBA" id="ARBA00008724"/>
    </source>
</evidence>
<dbReference type="GO" id="GO:0005829">
    <property type="term" value="C:cytosol"/>
    <property type="evidence" value="ECO:0007669"/>
    <property type="project" value="TreeGrafter"/>
</dbReference>
<protein>
    <submittedName>
        <fullName evidence="8">YebC/PmpR family DNA-binding transcriptional regulator</fullName>
    </submittedName>
</protein>
<organism evidence="8 9">
    <name type="scientific">candidate division WWE3 bacterium</name>
    <dbReference type="NCBI Taxonomy" id="2053526"/>
    <lineage>
        <taxon>Bacteria</taxon>
        <taxon>Katanobacteria</taxon>
    </lineage>
</organism>
<evidence type="ECO:0000256" key="3">
    <source>
        <dbReference type="ARBA" id="ARBA00023015"/>
    </source>
</evidence>
<dbReference type="PANTHER" id="PTHR12532">
    <property type="entry name" value="TRANSLATIONAL ACTIVATOR OF CYTOCHROME C OXIDASE 1"/>
    <property type="match status" value="1"/>
</dbReference>
<evidence type="ECO:0000259" key="7">
    <source>
        <dbReference type="Pfam" id="PF20772"/>
    </source>
</evidence>
<dbReference type="PANTHER" id="PTHR12532:SF6">
    <property type="entry name" value="TRANSCRIPTIONAL REGULATORY PROTEIN YEBC-RELATED"/>
    <property type="match status" value="1"/>
</dbReference>
<gene>
    <name evidence="8" type="ORF">KC571_03465</name>
</gene>
<evidence type="ECO:0000256" key="5">
    <source>
        <dbReference type="ARBA" id="ARBA00023163"/>
    </source>
</evidence>
<proteinExistence type="inferred from homology"/>
<evidence type="ECO:0000259" key="6">
    <source>
        <dbReference type="Pfam" id="PF01709"/>
    </source>
</evidence>
<dbReference type="InterPro" id="IPR017856">
    <property type="entry name" value="Integrase-like_N"/>
</dbReference>
<dbReference type="Gene3D" id="3.30.70.980">
    <property type="match status" value="1"/>
</dbReference>
<dbReference type="InterPro" id="IPR029072">
    <property type="entry name" value="YebC-like"/>
</dbReference>
<dbReference type="InterPro" id="IPR048300">
    <property type="entry name" value="TACO1_YebC-like_2nd/3rd_dom"/>
</dbReference>
<dbReference type="EMBL" id="JAGQKX010000096">
    <property type="protein sequence ID" value="MCA9390439.1"/>
    <property type="molecule type" value="Genomic_DNA"/>
</dbReference>
<dbReference type="Pfam" id="PF20772">
    <property type="entry name" value="TACO1_YebC_N"/>
    <property type="match status" value="1"/>
</dbReference>
<comment type="similarity">
    <text evidence="1">Belongs to the TACO1 family.</text>
</comment>
<name>A0A955LH32_UNCKA</name>
<dbReference type="AlphaFoldDB" id="A0A955LH32"/>